<comment type="caution">
    <text evidence="9">The sequence shown here is derived from an EMBL/GenBank/DDBJ whole genome shotgun (WGS) entry which is preliminary data.</text>
</comment>
<organism evidence="9 10">
    <name type="scientific">Corynebacterium macginleyi</name>
    <dbReference type="NCBI Taxonomy" id="38290"/>
    <lineage>
        <taxon>Bacteria</taxon>
        <taxon>Bacillati</taxon>
        <taxon>Actinomycetota</taxon>
        <taxon>Actinomycetes</taxon>
        <taxon>Mycobacteriales</taxon>
        <taxon>Corynebacteriaceae</taxon>
        <taxon>Corynebacterium</taxon>
    </lineage>
</organism>
<keyword evidence="5 8" id="KW-1133">Transmembrane helix</keyword>
<protein>
    <submittedName>
        <fullName evidence="9">Na(+)/H(+) antiporter subunit C</fullName>
    </submittedName>
</protein>
<name>A0A3M0GEB1_9CORY</name>
<comment type="similarity">
    <text evidence="2">Belongs to the CPA3 antiporters (TC 2.A.63) subunit C family.</text>
</comment>
<evidence type="ECO:0000256" key="5">
    <source>
        <dbReference type="ARBA" id="ARBA00022989"/>
    </source>
</evidence>
<keyword evidence="6 8" id="KW-0472">Membrane</keyword>
<accession>A0A3M0GEB1</accession>
<sequence length="166" mass="17263">MQANLFLLLAAGVMVSAGIYLLLDRAMTKMLLGLLLLGNGANLFMLQAGGPAGSPPIDGREAEPYGSDSADPLTQAMILTAIVISMALTAFILTLAYRQYRYRTADVIEDDAEDTAIAAQASKPGNAAASADHDASTDPATGRVTKQGDNFGPQSFEQPVKGAGDD</sequence>
<evidence type="ECO:0000256" key="3">
    <source>
        <dbReference type="ARBA" id="ARBA00022475"/>
    </source>
</evidence>
<dbReference type="InterPro" id="IPR039428">
    <property type="entry name" value="NUOK/Mnh_C1-like"/>
</dbReference>
<feature type="transmembrane region" description="Helical" evidence="8">
    <location>
        <begin position="30"/>
        <end position="53"/>
    </location>
</feature>
<keyword evidence="3" id="KW-1003">Cell membrane</keyword>
<dbReference type="RefSeq" id="WP_121927663.1">
    <property type="nucleotide sequence ID" value="NZ_JAACCB010000045.1"/>
</dbReference>
<dbReference type="GO" id="GO:0005886">
    <property type="term" value="C:plasma membrane"/>
    <property type="evidence" value="ECO:0007669"/>
    <property type="project" value="UniProtKB-SubCell"/>
</dbReference>
<dbReference type="InterPro" id="IPR050601">
    <property type="entry name" value="CPA3_antiporter_subunitC"/>
</dbReference>
<evidence type="ECO:0000256" key="8">
    <source>
        <dbReference type="SAM" id="Phobius"/>
    </source>
</evidence>
<dbReference type="NCBIfam" id="NF005929">
    <property type="entry name" value="PRK07946.1"/>
    <property type="match status" value="1"/>
</dbReference>
<evidence type="ECO:0000256" key="1">
    <source>
        <dbReference type="ARBA" id="ARBA00004651"/>
    </source>
</evidence>
<dbReference type="Pfam" id="PF00420">
    <property type="entry name" value="Oxidored_q2"/>
    <property type="match status" value="1"/>
</dbReference>
<dbReference type="AlphaFoldDB" id="A0A3M0GEB1"/>
<proteinExistence type="inferred from homology"/>
<feature type="region of interest" description="Disordered" evidence="7">
    <location>
        <begin position="120"/>
        <end position="166"/>
    </location>
</feature>
<evidence type="ECO:0000256" key="7">
    <source>
        <dbReference type="SAM" id="MobiDB-lite"/>
    </source>
</evidence>
<dbReference type="PANTHER" id="PTHR34583:SF2">
    <property type="entry name" value="ANTIPORTER SUBUNIT MNHC2-RELATED"/>
    <property type="match status" value="1"/>
</dbReference>
<gene>
    <name evidence="9" type="ORF">D9543_04785</name>
</gene>
<evidence type="ECO:0000256" key="2">
    <source>
        <dbReference type="ARBA" id="ARBA00010388"/>
    </source>
</evidence>
<evidence type="ECO:0000256" key="4">
    <source>
        <dbReference type="ARBA" id="ARBA00022692"/>
    </source>
</evidence>
<dbReference type="Gene3D" id="1.10.287.3510">
    <property type="match status" value="1"/>
</dbReference>
<evidence type="ECO:0000313" key="10">
    <source>
        <dbReference type="Proteomes" id="UP000270649"/>
    </source>
</evidence>
<feature type="transmembrane region" description="Helical" evidence="8">
    <location>
        <begin position="6"/>
        <end position="23"/>
    </location>
</feature>
<reference evidence="9 10" key="1">
    <citation type="submission" date="2018-10" db="EMBL/GenBank/DDBJ databases">
        <title>Corynebacterium macginleyi genome sequencing and assembly of the type strain and two clinical samples.</title>
        <authorList>
            <person name="Bernier A.-M."/>
            <person name="Bernard K."/>
        </authorList>
    </citation>
    <scope>NUCLEOTIDE SEQUENCE [LARGE SCALE GENOMIC DNA]</scope>
    <source>
        <strain evidence="9 10">NML 120205</strain>
    </source>
</reference>
<keyword evidence="4 8" id="KW-0812">Transmembrane</keyword>
<dbReference type="Proteomes" id="UP000270649">
    <property type="component" value="Unassembled WGS sequence"/>
</dbReference>
<evidence type="ECO:0000256" key="6">
    <source>
        <dbReference type="ARBA" id="ARBA00023136"/>
    </source>
</evidence>
<dbReference type="PANTHER" id="PTHR34583">
    <property type="entry name" value="ANTIPORTER SUBUNIT MNHC2-RELATED"/>
    <property type="match status" value="1"/>
</dbReference>
<evidence type="ECO:0000313" key="9">
    <source>
        <dbReference type="EMBL" id="RMB62628.1"/>
    </source>
</evidence>
<feature type="transmembrane region" description="Helical" evidence="8">
    <location>
        <begin position="73"/>
        <end position="97"/>
    </location>
</feature>
<dbReference type="EMBL" id="REGC01000004">
    <property type="protein sequence ID" value="RMB62628.1"/>
    <property type="molecule type" value="Genomic_DNA"/>
</dbReference>
<comment type="subcellular location">
    <subcellularLocation>
        <location evidence="1">Cell membrane</location>
        <topology evidence="1">Multi-pass membrane protein</topology>
    </subcellularLocation>
</comment>